<sequence length="69" mass="7849">MIVTSSSNKLLSHSISLLLRSCFERNSTTLILTNSKSNQKPQNLSQTHKISHSLRRESPETIDYTIPQH</sequence>
<organism evidence="2 3">
    <name type="scientific">Brassica campestris</name>
    <name type="common">Field mustard</name>
    <dbReference type="NCBI Taxonomy" id="3711"/>
    <lineage>
        <taxon>Eukaryota</taxon>
        <taxon>Viridiplantae</taxon>
        <taxon>Streptophyta</taxon>
        <taxon>Embryophyta</taxon>
        <taxon>Tracheophyta</taxon>
        <taxon>Spermatophyta</taxon>
        <taxon>Magnoliopsida</taxon>
        <taxon>eudicotyledons</taxon>
        <taxon>Gunneridae</taxon>
        <taxon>Pentapetalae</taxon>
        <taxon>rosids</taxon>
        <taxon>malvids</taxon>
        <taxon>Brassicales</taxon>
        <taxon>Brassicaceae</taxon>
        <taxon>Brassiceae</taxon>
        <taxon>Brassica</taxon>
    </lineage>
</organism>
<reference evidence="2 3" key="1">
    <citation type="submission" date="2018-06" db="EMBL/GenBank/DDBJ databases">
        <title>WGS assembly of Brassica rapa FPsc.</title>
        <authorList>
            <person name="Bowman J."/>
            <person name="Kohchi T."/>
            <person name="Yamato K."/>
            <person name="Jenkins J."/>
            <person name="Shu S."/>
            <person name="Ishizaki K."/>
            <person name="Yamaoka S."/>
            <person name="Nishihama R."/>
            <person name="Nakamura Y."/>
            <person name="Berger F."/>
            <person name="Adam C."/>
            <person name="Aki S."/>
            <person name="Althoff F."/>
            <person name="Araki T."/>
            <person name="Arteaga-Vazquez M."/>
            <person name="Balasubrmanian S."/>
            <person name="Bauer D."/>
            <person name="Boehm C."/>
            <person name="Briginshaw L."/>
            <person name="Caballero-Perez J."/>
            <person name="Catarino B."/>
            <person name="Chen F."/>
            <person name="Chiyoda S."/>
            <person name="Chovatia M."/>
            <person name="Davies K."/>
            <person name="Delmans M."/>
            <person name="Demura T."/>
            <person name="Dierschke T."/>
            <person name="Dolan L."/>
            <person name="Dorantes-Acosta A."/>
            <person name="Eklund D."/>
            <person name="Florent S."/>
            <person name="Flores-Sandoval E."/>
            <person name="Fujiyama A."/>
            <person name="Fukuzawa H."/>
            <person name="Galik B."/>
            <person name="Grimanelli D."/>
            <person name="Grimwood J."/>
            <person name="Grossniklaus U."/>
            <person name="Hamada T."/>
            <person name="Haseloff J."/>
            <person name="Hetherington A."/>
            <person name="Higo A."/>
            <person name="Hirakawa Y."/>
            <person name="Hundley H."/>
            <person name="Ikeda Y."/>
            <person name="Inoue K."/>
            <person name="Inoue S."/>
            <person name="Ishida S."/>
            <person name="Jia Q."/>
            <person name="Kakita M."/>
            <person name="Kanazawa T."/>
            <person name="Kawai Y."/>
            <person name="Kawashima T."/>
            <person name="Kennedy M."/>
            <person name="Kinose K."/>
            <person name="Kinoshita T."/>
            <person name="Kohara Y."/>
            <person name="Koide E."/>
            <person name="Komatsu K."/>
            <person name="Kopischke S."/>
            <person name="Kubo M."/>
            <person name="Kyozuka J."/>
            <person name="Lagercrantz U."/>
            <person name="Lin S."/>
            <person name="Lindquist E."/>
            <person name="Lipzen A."/>
            <person name="Lu C."/>
            <person name="Luna E."/>
            <person name="Martienssen R."/>
            <person name="Minamino N."/>
            <person name="Mizutani M."/>
            <person name="Mizutani M."/>
            <person name="Mochizuki N."/>
            <person name="Monte I."/>
            <person name="Mosher R."/>
            <person name="Nagasaki H."/>
            <person name="Nakagami H."/>
            <person name="Naramoto S."/>
            <person name="Nishitani K."/>
            <person name="Ohtani M."/>
            <person name="Okamoto T."/>
            <person name="Okumura M."/>
            <person name="Phillips J."/>
            <person name="Pollak B."/>
            <person name="Reinders A."/>
            <person name="Roevekamp M."/>
            <person name="Sano R."/>
            <person name="Sawa S."/>
            <person name="Schmid M."/>
            <person name="Shirakawa M."/>
            <person name="Solano R."/>
            <person name="Spunde A."/>
            <person name="Suetsugu N."/>
            <person name="Sugano S."/>
            <person name="Sugiyama A."/>
            <person name="Sun R."/>
            <person name="Suzuki Y."/>
            <person name="Takenaka M."/>
            <person name="Takezawa D."/>
            <person name="Tomogane H."/>
            <person name="Tsuzuki M."/>
            <person name="Ueda T."/>
            <person name="Umeda M."/>
            <person name="Ward J."/>
            <person name="Watanabe Y."/>
            <person name="Yazaki K."/>
            <person name="Yokoyama R."/>
            <person name="Yoshitake Y."/>
            <person name="Yotsui I."/>
            <person name="Zachgo S."/>
            <person name="Schmutz J."/>
        </authorList>
    </citation>
    <scope>NUCLEOTIDE SEQUENCE [LARGE SCALE GENOMIC DNA]</scope>
    <source>
        <strain evidence="3">cv. B-3</strain>
    </source>
</reference>
<name>A0A397XYH5_BRACM</name>
<dbReference type="EMBL" id="CM010636">
    <property type="protein sequence ID" value="RID43266.1"/>
    <property type="molecule type" value="Genomic_DNA"/>
</dbReference>
<proteinExistence type="predicted"/>
<gene>
    <name evidence="2" type="ORF">BRARA_I00134</name>
</gene>
<accession>A0A397XYH5</accession>
<feature type="region of interest" description="Disordered" evidence="1">
    <location>
        <begin position="36"/>
        <end position="69"/>
    </location>
</feature>
<dbReference type="AlphaFoldDB" id="A0A397XYH5"/>
<feature type="compositionally biased region" description="Polar residues" evidence="1">
    <location>
        <begin position="36"/>
        <end position="48"/>
    </location>
</feature>
<dbReference type="Proteomes" id="UP000264353">
    <property type="component" value="Chromosome A9"/>
</dbReference>
<protein>
    <submittedName>
        <fullName evidence="2">Uncharacterized protein</fullName>
    </submittedName>
</protein>
<evidence type="ECO:0000313" key="2">
    <source>
        <dbReference type="EMBL" id="RID43266.1"/>
    </source>
</evidence>
<evidence type="ECO:0000313" key="3">
    <source>
        <dbReference type="Proteomes" id="UP000264353"/>
    </source>
</evidence>
<evidence type="ECO:0000256" key="1">
    <source>
        <dbReference type="SAM" id="MobiDB-lite"/>
    </source>
</evidence>